<evidence type="ECO:0000313" key="4">
    <source>
        <dbReference type="EMBL" id="GMA29981.1"/>
    </source>
</evidence>
<evidence type="ECO:0000313" key="3">
    <source>
        <dbReference type="EMBL" id="GMA29890.1"/>
    </source>
</evidence>
<keyword evidence="5" id="KW-1185">Reference proteome</keyword>
<name>A0AA37UIH8_9MICO</name>
<evidence type="ECO:0000256" key="1">
    <source>
        <dbReference type="SAM" id="Phobius"/>
    </source>
</evidence>
<dbReference type="RefSeq" id="WP_284228821.1">
    <property type="nucleotide sequence ID" value="NZ_BSUL01000001.1"/>
</dbReference>
<keyword evidence="1" id="KW-0472">Membrane</keyword>
<accession>A0AA37UIH8</accession>
<feature type="transmembrane region" description="Helical" evidence="1">
    <location>
        <begin position="156"/>
        <end position="174"/>
    </location>
</feature>
<comment type="caution">
    <text evidence="3">The sequence shown here is derived from an EMBL/GenBank/DDBJ whole genome shotgun (WGS) entry which is preliminary data.</text>
</comment>
<feature type="transmembrane region" description="Helical" evidence="1">
    <location>
        <begin position="40"/>
        <end position="61"/>
    </location>
</feature>
<dbReference type="EMBL" id="BSUL01000002">
    <property type="protein sequence ID" value="GMA29981.1"/>
    <property type="molecule type" value="Genomic_DNA"/>
</dbReference>
<feature type="transmembrane region" description="Helical" evidence="1">
    <location>
        <begin position="87"/>
        <end position="114"/>
    </location>
</feature>
<gene>
    <name evidence="2" type="ORF">GCM10025874_00290</name>
    <name evidence="3" type="ORF">GCM10025874_31430</name>
    <name evidence="4" type="ORF">GCM10025874_32340</name>
</gene>
<dbReference type="EMBL" id="BSUL01000001">
    <property type="protein sequence ID" value="GMA26776.1"/>
    <property type="molecule type" value="Genomic_DNA"/>
</dbReference>
<reference evidence="3" key="2">
    <citation type="submission" date="2023-02" db="EMBL/GenBank/DDBJ databases">
        <authorList>
            <person name="Sun Q."/>
            <person name="Mori K."/>
        </authorList>
    </citation>
    <scope>NUCLEOTIDE SEQUENCE</scope>
    <source>
        <strain evidence="3">NBRC 112289</strain>
    </source>
</reference>
<evidence type="ECO:0000313" key="5">
    <source>
        <dbReference type="Proteomes" id="UP001157160"/>
    </source>
</evidence>
<dbReference type="AlphaFoldDB" id="A0AA37UIH8"/>
<feature type="transmembrane region" description="Helical" evidence="1">
    <location>
        <begin position="17"/>
        <end position="34"/>
    </location>
</feature>
<feature type="transmembrane region" description="Helical" evidence="1">
    <location>
        <begin position="213"/>
        <end position="231"/>
    </location>
</feature>
<dbReference type="Proteomes" id="UP001157160">
    <property type="component" value="Unassembled WGS sequence"/>
</dbReference>
<dbReference type="InterPro" id="IPR052902">
    <property type="entry name" value="ABC-2_transporter"/>
</dbReference>
<dbReference type="EMBL" id="BSUL01000001">
    <property type="protein sequence ID" value="GMA29890.1"/>
    <property type="molecule type" value="Genomic_DNA"/>
</dbReference>
<keyword evidence="1" id="KW-0812">Transmembrane</keyword>
<dbReference type="PANTHER" id="PTHR43027:SF2">
    <property type="entry name" value="TRANSPORT PERMEASE PROTEIN"/>
    <property type="match status" value="1"/>
</dbReference>
<proteinExistence type="predicted"/>
<dbReference type="PANTHER" id="PTHR43027">
    <property type="entry name" value="DOXORUBICIN RESISTANCE ABC TRANSPORTER PERMEASE PROTEIN DRRC-RELATED"/>
    <property type="match status" value="1"/>
</dbReference>
<feature type="transmembrane region" description="Helical" evidence="1">
    <location>
        <begin position="120"/>
        <end position="144"/>
    </location>
</feature>
<sequence length="241" mass="25000">MLAIAAAESKMLVRNKLVAFSALLMPFLFGFLMINMSDNFGGFAFAASSLVISVVATAVYLTSTTTLSARRQNLFLKRMRSTAESDLGIITGLLLPTVVLAAVQLAVILTGMVVFGGTTIANPVVVIAAILLAVVMFVGLALATAGVTNSPEHAQVTTLPVFFIAIAASVWAGIGSRIEEPGSVFGLVRAFLPGGGVAELVGLGWSGAPVGELLAPLGGAVLWAVIGLVAARRMFRWEPRV</sequence>
<reference evidence="3 5" key="1">
    <citation type="journal article" date="2014" name="Int. J. Syst. Evol. Microbiol.">
        <title>Complete genome sequence of Corynebacterium casei LMG S-19264T (=DSM 44701T), isolated from a smear-ripened cheese.</title>
        <authorList>
            <consortium name="US DOE Joint Genome Institute (JGI-PGF)"/>
            <person name="Walter F."/>
            <person name="Albersmeier A."/>
            <person name="Kalinowski J."/>
            <person name="Ruckert C."/>
        </authorList>
    </citation>
    <scope>NUCLEOTIDE SEQUENCE [LARGE SCALE GENOMIC DNA]</scope>
    <source>
        <strain evidence="3 5">NBRC 112289</strain>
    </source>
</reference>
<protein>
    <submittedName>
        <fullName evidence="3">Transport permease protein</fullName>
    </submittedName>
</protein>
<organism evidence="3 5">
    <name type="scientific">Arenivirga flava</name>
    <dbReference type="NCBI Taxonomy" id="1930060"/>
    <lineage>
        <taxon>Bacteria</taxon>
        <taxon>Bacillati</taxon>
        <taxon>Actinomycetota</taxon>
        <taxon>Actinomycetes</taxon>
        <taxon>Micrococcales</taxon>
        <taxon>Microbacteriaceae</taxon>
        <taxon>Arenivirga</taxon>
    </lineage>
</organism>
<evidence type="ECO:0000313" key="2">
    <source>
        <dbReference type="EMBL" id="GMA26776.1"/>
    </source>
</evidence>
<keyword evidence="1" id="KW-1133">Transmembrane helix</keyword>